<evidence type="ECO:0000256" key="4">
    <source>
        <dbReference type="ARBA" id="ARBA00023015"/>
    </source>
</evidence>
<evidence type="ECO:0000256" key="3">
    <source>
        <dbReference type="ARBA" id="ARBA00022833"/>
    </source>
</evidence>
<keyword evidence="5" id="KW-0804">Transcription</keyword>
<keyword evidence="2" id="KW-0863">Zinc-finger</keyword>
<evidence type="ECO:0000313" key="7">
    <source>
        <dbReference type="EMBL" id="WOK94762.1"/>
    </source>
</evidence>
<evidence type="ECO:0000256" key="6">
    <source>
        <dbReference type="SAM" id="MobiDB-lite"/>
    </source>
</evidence>
<proteinExistence type="predicted"/>
<feature type="region of interest" description="Disordered" evidence="6">
    <location>
        <begin position="284"/>
        <end position="305"/>
    </location>
</feature>
<reference evidence="7 8" key="1">
    <citation type="submission" date="2023-10" db="EMBL/GenBank/DDBJ databases">
        <title>Chromosome-scale genome assembly provides insights into flower coloration mechanisms of Canna indica.</title>
        <authorList>
            <person name="Li C."/>
        </authorList>
    </citation>
    <scope>NUCLEOTIDE SEQUENCE [LARGE SCALE GENOMIC DNA]</scope>
    <source>
        <tissue evidence="7">Flower</tissue>
    </source>
</reference>
<sequence length="305" mass="34527">MEKICGICGDTGFTELIKTCCLCNKMREHIYCMRKLLTPFPEIWCCEECSALYQKDPEMQVTCKTVNIGKHSNVNVEKAITPYRSKLTMETSKVEFAPLEESISSTAEDVPITHPRCDHVPLVNTKAKMSNAQVSKKDILKPKRKSRTCNIEKAQQASLLKIDVKDEDFEALNSSSLSLLQPSSPGVNLSSARSNIAIRHDPNDDKDMEKEVTSLPCPRIMLELFDESKRRDTLSKQIRSRGSYCIIDTALGQIRSMEHINACMSMCSDSQVMRHDCGDMDFQSTSITDPDMEHPDRPFSRTCWK</sequence>
<dbReference type="Proteomes" id="UP001327560">
    <property type="component" value="Chromosome 1"/>
</dbReference>
<dbReference type="EMBL" id="CP136890">
    <property type="protein sequence ID" value="WOK94762.1"/>
    <property type="molecule type" value="Genomic_DNA"/>
</dbReference>
<evidence type="ECO:0008006" key="9">
    <source>
        <dbReference type="Google" id="ProtNLM"/>
    </source>
</evidence>
<evidence type="ECO:0000256" key="2">
    <source>
        <dbReference type="ARBA" id="ARBA00022771"/>
    </source>
</evidence>
<dbReference type="PANTHER" id="PTHR33304:SF36">
    <property type="entry name" value="GB|AAF26970.1-RELATED"/>
    <property type="match status" value="1"/>
</dbReference>
<evidence type="ECO:0000256" key="1">
    <source>
        <dbReference type="ARBA" id="ARBA00022723"/>
    </source>
</evidence>
<dbReference type="GO" id="GO:0140566">
    <property type="term" value="F:histone reader activity"/>
    <property type="evidence" value="ECO:0007669"/>
    <property type="project" value="InterPro"/>
</dbReference>
<gene>
    <name evidence="7" type="ORF">Cni_G03467</name>
</gene>
<dbReference type="GO" id="GO:0034244">
    <property type="term" value="P:negative regulation of transcription elongation by RNA polymerase II"/>
    <property type="evidence" value="ECO:0007669"/>
    <property type="project" value="InterPro"/>
</dbReference>
<organism evidence="7 8">
    <name type="scientific">Canna indica</name>
    <name type="common">Indian-shot</name>
    <dbReference type="NCBI Taxonomy" id="4628"/>
    <lineage>
        <taxon>Eukaryota</taxon>
        <taxon>Viridiplantae</taxon>
        <taxon>Streptophyta</taxon>
        <taxon>Embryophyta</taxon>
        <taxon>Tracheophyta</taxon>
        <taxon>Spermatophyta</taxon>
        <taxon>Magnoliopsida</taxon>
        <taxon>Liliopsida</taxon>
        <taxon>Zingiberales</taxon>
        <taxon>Cannaceae</taxon>
        <taxon>Canna</taxon>
    </lineage>
</organism>
<keyword evidence="1" id="KW-0479">Metal-binding</keyword>
<evidence type="ECO:0000256" key="5">
    <source>
        <dbReference type="ARBA" id="ARBA00023163"/>
    </source>
</evidence>
<keyword evidence="3" id="KW-0862">Zinc</keyword>
<keyword evidence="4" id="KW-0805">Transcription regulation</keyword>
<accession>A0AAQ3Q3J7</accession>
<protein>
    <recommendedName>
        <fullName evidence="9">Zinc finger PHD-type domain-containing protein</fullName>
    </recommendedName>
</protein>
<dbReference type="AlphaFoldDB" id="A0AAQ3Q3J7"/>
<dbReference type="PANTHER" id="PTHR33304">
    <property type="match status" value="1"/>
</dbReference>
<dbReference type="InterPro" id="IPR049914">
    <property type="entry name" value="PHD1-3/5-6"/>
</dbReference>
<dbReference type="GO" id="GO:0008270">
    <property type="term" value="F:zinc ion binding"/>
    <property type="evidence" value="ECO:0007669"/>
    <property type="project" value="UniProtKB-KW"/>
</dbReference>
<name>A0AAQ3Q3J7_9LILI</name>
<evidence type="ECO:0000313" key="8">
    <source>
        <dbReference type="Proteomes" id="UP001327560"/>
    </source>
</evidence>
<keyword evidence="8" id="KW-1185">Reference proteome</keyword>